<dbReference type="PANTHER" id="PTHR36440">
    <property type="entry name" value="PUTATIVE (AFU_ORTHOLOGUE AFUA_8G07350)-RELATED"/>
    <property type="match status" value="1"/>
</dbReference>
<organism evidence="2 3">
    <name type="scientific">Paenibacillus aurantius</name>
    <dbReference type="NCBI Taxonomy" id="2918900"/>
    <lineage>
        <taxon>Bacteria</taxon>
        <taxon>Bacillati</taxon>
        <taxon>Bacillota</taxon>
        <taxon>Bacilli</taxon>
        <taxon>Bacillales</taxon>
        <taxon>Paenibacillaceae</taxon>
        <taxon>Paenibacillus</taxon>
    </lineage>
</organism>
<name>A0AA96REX5_9BACL</name>
<dbReference type="KEGG" id="paun:MJA45_25250"/>
<evidence type="ECO:0000259" key="1">
    <source>
        <dbReference type="Pfam" id="PF07883"/>
    </source>
</evidence>
<reference evidence="2 3" key="1">
    <citation type="submission" date="2022-02" db="EMBL/GenBank/DDBJ databases">
        <title>Paenibacillus sp. MBLB1776 Whole Genome Shotgun Sequencing.</title>
        <authorList>
            <person name="Hwang C.Y."/>
            <person name="Cho E.-S."/>
            <person name="Seo M.-J."/>
        </authorList>
    </citation>
    <scope>NUCLEOTIDE SEQUENCE [LARGE SCALE GENOMIC DNA]</scope>
    <source>
        <strain evidence="2 3">MBLB1776</strain>
    </source>
</reference>
<dbReference type="InterPro" id="IPR053146">
    <property type="entry name" value="QDO-like"/>
</dbReference>
<feature type="domain" description="Cupin type-2" evidence="1">
    <location>
        <begin position="34"/>
        <end position="98"/>
    </location>
</feature>
<dbReference type="Pfam" id="PF07883">
    <property type="entry name" value="Cupin_2"/>
    <property type="match status" value="1"/>
</dbReference>
<dbReference type="EMBL" id="CP130318">
    <property type="protein sequence ID" value="WNQ10886.1"/>
    <property type="molecule type" value="Genomic_DNA"/>
</dbReference>
<dbReference type="SUPFAM" id="SSF51182">
    <property type="entry name" value="RmlC-like cupins"/>
    <property type="match status" value="1"/>
</dbReference>
<protein>
    <submittedName>
        <fullName evidence="2">Cupin domain-containing protein</fullName>
    </submittedName>
</protein>
<dbReference type="RefSeq" id="WP_315604661.1">
    <property type="nucleotide sequence ID" value="NZ_CP130318.1"/>
</dbReference>
<sequence>MSNPTLVHPDGRTVILLEKGTDGQGPYLRIEHTILKQGAMNGPHWHPVLQETFRVREGRMRFVLDGEERFLEEGEELVIPPKQIHQFWNVSGERLVALHEIRPPGRHWEMFQLVHKLECEGKVNRKGIPVNPLWLGLAWECIDGYLAGPPRVVQKVALGGLARLAKRLGYRI</sequence>
<accession>A0AA96REX5</accession>
<evidence type="ECO:0000313" key="2">
    <source>
        <dbReference type="EMBL" id="WNQ10886.1"/>
    </source>
</evidence>
<dbReference type="PANTHER" id="PTHR36440:SF1">
    <property type="entry name" value="PUTATIVE (AFU_ORTHOLOGUE AFUA_8G07350)-RELATED"/>
    <property type="match status" value="1"/>
</dbReference>
<dbReference type="CDD" id="cd02208">
    <property type="entry name" value="cupin_RmlC-like"/>
    <property type="match status" value="1"/>
</dbReference>
<dbReference type="Gene3D" id="2.60.120.10">
    <property type="entry name" value="Jelly Rolls"/>
    <property type="match status" value="1"/>
</dbReference>
<evidence type="ECO:0000313" key="3">
    <source>
        <dbReference type="Proteomes" id="UP001305702"/>
    </source>
</evidence>
<dbReference type="InterPro" id="IPR013096">
    <property type="entry name" value="Cupin_2"/>
</dbReference>
<gene>
    <name evidence="2" type="ORF">MJA45_25250</name>
</gene>
<keyword evidence="3" id="KW-1185">Reference proteome</keyword>
<dbReference type="Proteomes" id="UP001305702">
    <property type="component" value="Chromosome"/>
</dbReference>
<dbReference type="InterPro" id="IPR014710">
    <property type="entry name" value="RmlC-like_jellyroll"/>
</dbReference>
<dbReference type="InterPro" id="IPR011051">
    <property type="entry name" value="RmlC_Cupin_sf"/>
</dbReference>
<proteinExistence type="predicted"/>
<dbReference type="AlphaFoldDB" id="A0AA96REX5"/>